<evidence type="ECO:0000313" key="4">
    <source>
        <dbReference type="EMBL" id="DAF48735.1"/>
    </source>
</evidence>
<evidence type="ECO:0000259" key="3">
    <source>
        <dbReference type="PROSITE" id="PS50943"/>
    </source>
</evidence>
<evidence type="ECO:0000256" key="2">
    <source>
        <dbReference type="SAM" id="MobiDB-lite"/>
    </source>
</evidence>
<name>A0A8S5SDH3_9CAUD</name>
<dbReference type="SMART" id="SM00530">
    <property type="entry name" value="HTH_XRE"/>
    <property type="match status" value="1"/>
</dbReference>
<dbReference type="PANTHER" id="PTHR46558:SF11">
    <property type="entry name" value="HTH-TYPE TRANSCRIPTIONAL REGULATOR XRE"/>
    <property type="match status" value="1"/>
</dbReference>
<dbReference type="Pfam" id="PF01381">
    <property type="entry name" value="HTH_3"/>
    <property type="match status" value="1"/>
</dbReference>
<dbReference type="CDD" id="cd00093">
    <property type="entry name" value="HTH_XRE"/>
    <property type="match status" value="1"/>
</dbReference>
<feature type="compositionally biased region" description="Basic and acidic residues" evidence="2">
    <location>
        <begin position="1"/>
        <end position="10"/>
    </location>
</feature>
<dbReference type="PROSITE" id="PS50943">
    <property type="entry name" value="HTH_CROC1"/>
    <property type="match status" value="1"/>
</dbReference>
<dbReference type="GO" id="GO:0003677">
    <property type="term" value="F:DNA binding"/>
    <property type="evidence" value="ECO:0007669"/>
    <property type="project" value="UniProtKB-KW"/>
</dbReference>
<sequence>MDTRKVGEKLKRMRGNKSQEELAEALGIPTRTYASYEQGARTPKDSMKIKIARYYDESVESIFFN</sequence>
<dbReference type="Gene3D" id="1.10.260.40">
    <property type="entry name" value="lambda repressor-like DNA-binding domains"/>
    <property type="match status" value="1"/>
</dbReference>
<evidence type="ECO:0000256" key="1">
    <source>
        <dbReference type="ARBA" id="ARBA00023125"/>
    </source>
</evidence>
<feature type="region of interest" description="Disordered" evidence="2">
    <location>
        <begin position="1"/>
        <end position="20"/>
    </location>
</feature>
<feature type="domain" description="HTH cro/C1-type" evidence="3">
    <location>
        <begin position="16"/>
        <end position="62"/>
    </location>
</feature>
<accession>A0A8S5SDH3</accession>
<proteinExistence type="predicted"/>
<dbReference type="PANTHER" id="PTHR46558">
    <property type="entry name" value="TRACRIPTIONAL REGULATORY PROTEIN-RELATED-RELATED"/>
    <property type="match status" value="1"/>
</dbReference>
<keyword evidence="1" id="KW-0238">DNA-binding</keyword>
<dbReference type="EMBL" id="BK032573">
    <property type="protein sequence ID" value="DAF48735.1"/>
    <property type="molecule type" value="Genomic_DNA"/>
</dbReference>
<dbReference type="InterPro" id="IPR001387">
    <property type="entry name" value="Cro/C1-type_HTH"/>
</dbReference>
<organism evidence="4">
    <name type="scientific">Siphoviridae sp. ctt1f11</name>
    <dbReference type="NCBI Taxonomy" id="2827959"/>
    <lineage>
        <taxon>Viruses</taxon>
        <taxon>Duplodnaviria</taxon>
        <taxon>Heunggongvirae</taxon>
        <taxon>Uroviricota</taxon>
        <taxon>Caudoviricetes</taxon>
    </lineage>
</organism>
<dbReference type="SUPFAM" id="SSF47413">
    <property type="entry name" value="lambda repressor-like DNA-binding domains"/>
    <property type="match status" value="1"/>
</dbReference>
<reference evidence="4" key="1">
    <citation type="journal article" date="2021" name="Proc. Natl. Acad. Sci. U.S.A.">
        <title>A Catalog of Tens of Thousands of Viruses from Human Metagenomes Reveals Hidden Associations with Chronic Diseases.</title>
        <authorList>
            <person name="Tisza M.J."/>
            <person name="Buck C.B."/>
        </authorList>
    </citation>
    <scope>NUCLEOTIDE SEQUENCE</scope>
    <source>
        <strain evidence="4">Ctt1f11</strain>
    </source>
</reference>
<protein>
    <submittedName>
        <fullName evidence="4">Helix-turn-helix domain protein</fullName>
    </submittedName>
</protein>
<dbReference type="InterPro" id="IPR010982">
    <property type="entry name" value="Lambda_DNA-bd_dom_sf"/>
</dbReference>